<dbReference type="InterPro" id="IPR006439">
    <property type="entry name" value="HAD-SF_hydro_IA"/>
</dbReference>
<dbReference type="InterPro" id="IPR027706">
    <property type="entry name" value="PGP_Pase"/>
</dbReference>
<evidence type="ECO:0000256" key="3">
    <source>
        <dbReference type="ARBA" id="ARBA00022842"/>
    </source>
</evidence>
<dbReference type="Proteomes" id="UP001172036">
    <property type="component" value="Unassembled WGS sequence"/>
</dbReference>
<proteinExistence type="predicted"/>
<evidence type="ECO:0000256" key="1">
    <source>
        <dbReference type="ARBA" id="ARBA00001946"/>
    </source>
</evidence>
<keyword evidence="2 4" id="KW-0378">Hydrolase</keyword>
<dbReference type="InterPro" id="IPR051400">
    <property type="entry name" value="HAD-like_hydrolase"/>
</dbReference>
<dbReference type="InterPro" id="IPR036412">
    <property type="entry name" value="HAD-like_sf"/>
</dbReference>
<name>A0ABT9DFF9_9MOLU</name>
<dbReference type="InterPro" id="IPR023214">
    <property type="entry name" value="HAD_sf"/>
</dbReference>
<evidence type="ECO:0000313" key="5">
    <source>
        <dbReference type="Proteomes" id="UP001172036"/>
    </source>
</evidence>
<comment type="cofactor">
    <cofactor evidence="1">
        <name>Mg(2+)</name>
        <dbReference type="ChEBI" id="CHEBI:18420"/>
    </cofactor>
</comment>
<dbReference type="SUPFAM" id="SSF56784">
    <property type="entry name" value="HAD-like"/>
    <property type="match status" value="1"/>
</dbReference>
<gene>
    <name evidence="4" type="ORF">OC680_02025</name>
</gene>
<dbReference type="Pfam" id="PF09419">
    <property type="entry name" value="PGP_phosphatase"/>
    <property type="match status" value="1"/>
</dbReference>
<dbReference type="PANTHER" id="PTHR46470">
    <property type="entry name" value="N-ACYLNEURAMINATE-9-PHOSPHATASE"/>
    <property type="match status" value="1"/>
</dbReference>
<keyword evidence="3" id="KW-0460">Magnesium</keyword>
<keyword evidence="5" id="KW-1185">Reference proteome</keyword>
<dbReference type="Gene3D" id="3.40.50.1000">
    <property type="entry name" value="HAD superfamily/HAD-like"/>
    <property type="match status" value="1"/>
</dbReference>
<sequence length="189" mass="22712">MNNLSDIQKYLPQFYYDSVFDIPYNMFLCKNIKALFFDLDNTLLESYETTFNFKTQHLLKKISQIFKVVIISNASNKRLRKILKHDWHYIYLNFFYKKPHSWGFIKALNLVNEHHNKTVMIGDQLHTDILGANKLQIISILVKPLNRNKEPFFTKLKRLLIEKPLIEKVKKQSPLLYQQKFKNFIKLEK</sequence>
<protein>
    <submittedName>
        <fullName evidence="4">HAD-IA family hydrolase</fullName>
    </submittedName>
</protein>
<accession>A0ABT9DFF9</accession>
<reference evidence="4 5" key="1">
    <citation type="journal article" date="2023" name="Int. J. Syst. Evol. Microbiol.">
        <title>The observation of taxonomic boundaries for the 16SrII and 16SrXXV phytoplasmas using genome-based delimitation.</title>
        <authorList>
            <person name="Rodrigues Jardim B."/>
            <person name="Tran-Nguyen L.T.T."/>
            <person name="Gambley C."/>
            <person name="Al-Sadi A.M."/>
            <person name="Al-Subhi A.M."/>
            <person name="Foissac X."/>
            <person name="Salar P."/>
            <person name="Cai H."/>
            <person name="Yang J.Y."/>
            <person name="Davis R."/>
            <person name="Jones L."/>
            <person name="Rodoni B."/>
            <person name="Constable F.E."/>
        </authorList>
    </citation>
    <scope>NUCLEOTIDE SEQUENCE [LARGE SCALE GENOMIC DNA]</scope>
    <source>
        <strain evidence="4">BAWM-155c</strain>
    </source>
</reference>
<evidence type="ECO:0000256" key="2">
    <source>
        <dbReference type="ARBA" id="ARBA00022801"/>
    </source>
</evidence>
<dbReference type="RefSeq" id="WP_304515453.1">
    <property type="nucleotide sequence ID" value="NZ_JAOSID010000010.1"/>
</dbReference>
<dbReference type="GO" id="GO:0016787">
    <property type="term" value="F:hydrolase activity"/>
    <property type="evidence" value="ECO:0007669"/>
    <property type="project" value="UniProtKB-KW"/>
</dbReference>
<comment type="caution">
    <text evidence="4">The sequence shown here is derived from an EMBL/GenBank/DDBJ whole genome shotgun (WGS) entry which is preliminary data.</text>
</comment>
<organism evidence="4 5">
    <name type="scientific">Candidatus Phytoplasma melaleucae</name>
    <dbReference type="NCBI Taxonomy" id="2982630"/>
    <lineage>
        <taxon>Bacteria</taxon>
        <taxon>Bacillati</taxon>
        <taxon>Mycoplasmatota</taxon>
        <taxon>Mollicutes</taxon>
        <taxon>Acholeplasmatales</taxon>
        <taxon>Acholeplasmataceae</taxon>
        <taxon>Candidatus Phytoplasma</taxon>
    </lineage>
</organism>
<dbReference type="EMBL" id="JAOSID010000010">
    <property type="protein sequence ID" value="MDO8168249.1"/>
    <property type="molecule type" value="Genomic_DNA"/>
</dbReference>
<evidence type="ECO:0000313" key="4">
    <source>
        <dbReference type="EMBL" id="MDO8168249.1"/>
    </source>
</evidence>
<dbReference type="NCBIfam" id="TIGR01549">
    <property type="entry name" value="HAD-SF-IA-v1"/>
    <property type="match status" value="1"/>
</dbReference>